<dbReference type="InterPro" id="IPR001611">
    <property type="entry name" value="Leu-rich_rpt"/>
</dbReference>
<evidence type="ECO:0000256" key="1">
    <source>
        <dbReference type="ARBA" id="ARBA00022614"/>
    </source>
</evidence>
<dbReference type="PANTHER" id="PTHR45842:SF12">
    <property type="entry name" value="KEKKON 5, ISOFORM A"/>
    <property type="match status" value="1"/>
</dbReference>
<dbReference type="Pfam" id="PF13855">
    <property type="entry name" value="LRR_8"/>
    <property type="match status" value="1"/>
</dbReference>
<proteinExistence type="predicted"/>
<dbReference type="InterPro" id="IPR050467">
    <property type="entry name" value="LRFN"/>
</dbReference>
<dbReference type="Proteomes" id="UP000828390">
    <property type="component" value="Unassembled WGS sequence"/>
</dbReference>
<evidence type="ECO:0000256" key="4">
    <source>
        <dbReference type="ARBA" id="ARBA00023180"/>
    </source>
</evidence>
<keyword evidence="2" id="KW-0732">Signal</keyword>
<keyword evidence="1" id="KW-0433">Leucine-rich repeat</keyword>
<accession>A0A9D4F9Z9</accession>
<gene>
    <name evidence="5" type="ORF">DPMN_146260</name>
</gene>
<sequence length="221" mass="24739">MGSLAGKKLASIVLSDIKLNGILMQDTFSLLSNTTITSLNLSYIKSQSIENNVFYGLNRLIELDLSNCQLQIIDVASLNGLGSLNVLNLEKNKLTDIPRNLPSRLTKLYMDDNQITAIPDGIFGNLAYLQELYIRYKSIQTLTQGSFMGLLKLERLNLYHNVIATIPGKTFDSLKSFKGLDMAKNNLANIQQSVRRFSSQGSLQYINLADNNCIYLQPDFF</sequence>
<protein>
    <submittedName>
        <fullName evidence="5">Uncharacterized protein</fullName>
    </submittedName>
</protein>
<evidence type="ECO:0000256" key="3">
    <source>
        <dbReference type="ARBA" id="ARBA00022737"/>
    </source>
</evidence>
<dbReference type="PROSITE" id="PS51450">
    <property type="entry name" value="LRR"/>
    <property type="match status" value="2"/>
</dbReference>
<evidence type="ECO:0000313" key="6">
    <source>
        <dbReference type="Proteomes" id="UP000828390"/>
    </source>
</evidence>
<evidence type="ECO:0000313" key="5">
    <source>
        <dbReference type="EMBL" id="KAH3792761.1"/>
    </source>
</evidence>
<keyword evidence="6" id="KW-1185">Reference proteome</keyword>
<dbReference type="EMBL" id="JAIWYP010000007">
    <property type="protein sequence ID" value="KAH3792761.1"/>
    <property type="molecule type" value="Genomic_DNA"/>
</dbReference>
<dbReference type="InterPro" id="IPR026906">
    <property type="entry name" value="LRR_5"/>
</dbReference>
<dbReference type="PANTHER" id="PTHR45842">
    <property type="entry name" value="SYNAPTIC ADHESION-LIKE MOLECULE SALM"/>
    <property type="match status" value="1"/>
</dbReference>
<comment type="caution">
    <text evidence="5">The sequence shown here is derived from an EMBL/GenBank/DDBJ whole genome shotgun (WGS) entry which is preliminary data.</text>
</comment>
<dbReference type="Gene3D" id="3.80.10.10">
    <property type="entry name" value="Ribonuclease Inhibitor"/>
    <property type="match status" value="2"/>
</dbReference>
<reference evidence="5" key="2">
    <citation type="submission" date="2020-11" db="EMBL/GenBank/DDBJ databases">
        <authorList>
            <person name="McCartney M.A."/>
            <person name="Auch B."/>
            <person name="Kono T."/>
            <person name="Mallez S."/>
            <person name="Becker A."/>
            <person name="Gohl D.M."/>
            <person name="Silverstein K.A.T."/>
            <person name="Koren S."/>
            <person name="Bechman K.B."/>
            <person name="Herman A."/>
            <person name="Abrahante J.E."/>
            <person name="Garbe J."/>
        </authorList>
    </citation>
    <scope>NUCLEOTIDE SEQUENCE</scope>
    <source>
        <strain evidence="5">Duluth1</strain>
        <tissue evidence="5">Whole animal</tissue>
    </source>
</reference>
<dbReference type="SMART" id="SM00369">
    <property type="entry name" value="LRR_TYP"/>
    <property type="match status" value="4"/>
</dbReference>
<dbReference type="InterPro" id="IPR003591">
    <property type="entry name" value="Leu-rich_rpt_typical-subtyp"/>
</dbReference>
<name>A0A9D4F9Z9_DREPO</name>
<dbReference type="Pfam" id="PF13306">
    <property type="entry name" value="LRR_5"/>
    <property type="match status" value="1"/>
</dbReference>
<keyword evidence="4" id="KW-0325">Glycoprotein</keyword>
<dbReference type="AlphaFoldDB" id="A0A9D4F9Z9"/>
<dbReference type="SUPFAM" id="SSF52058">
    <property type="entry name" value="L domain-like"/>
    <property type="match status" value="1"/>
</dbReference>
<reference evidence="5" key="1">
    <citation type="journal article" date="2019" name="bioRxiv">
        <title>The Genome of the Zebra Mussel, Dreissena polymorpha: A Resource for Invasive Species Research.</title>
        <authorList>
            <person name="McCartney M.A."/>
            <person name="Auch B."/>
            <person name="Kono T."/>
            <person name="Mallez S."/>
            <person name="Zhang Y."/>
            <person name="Obille A."/>
            <person name="Becker A."/>
            <person name="Abrahante J.E."/>
            <person name="Garbe J."/>
            <person name="Badalamenti J.P."/>
            <person name="Herman A."/>
            <person name="Mangelson H."/>
            <person name="Liachko I."/>
            <person name="Sullivan S."/>
            <person name="Sone E.D."/>
            <person name="Koren S."/>
            <person name="Silverstein K.A.T."/>
            <person name="Beckman K.B."/>
            <person name="Gohl D.M."/>
        </authorList>
    </citation>
    <scope>NUCLEOTIDE SEQUENCE</scope>
    <source>
        <strain evidence="5">Duluth1</strain>
        <tissue evidence="5">Whole animal</tissue>
    </source>
</reference>
<dbReference type="InterPro" id="IPR032675">
    <property type="entry name" value="LRR_dom_sf"/>
</dbReference>
<evidence type="ECO:0000256" key="2">
    <source>
        <dbReference type="ARBA" id="ARBA00022729"/>
    </source>
</evidence>
<keyword evidence="3" id="KW-0677">Repeat</keyword>
<organism evidence="5 6">
    <name type="scientific">Dreissena polymorpha</name>
    <name type="common">Zebra mussel</name>
    <name type="synonym">Mytilus polymorpha</name>
    <dbReference type="NCBI Taxonomy" id="45954"/>
    <lineage>
        <taxon>Eukaryota</taxon>
        <taxon>Metazoa</taxon>
        <taxon>Spiralia</taxon>
        <taxon>Lophotrochozoa</taxon>
        <taxon>Mollusca</taxon>
        <taxon>Bivalvia</taxon>
        <taxon>Autobranchia</taxon>
        <taxon>Heteroconchia</taxon>
        <taxon>Euheterodonta</taxon>
        <taxon>Imparidentia</taxon>
        <taxon>Neoheterodontei</taxon>
        <taxon>Myida</taxon>
        <taxon>Dreissenoidea</taxon>
        <taxon>Dreissenidae</taxon>
        <taxon>Dreissena</taxon>
    </lineage>
</organism>